<comment type="similarity">
    <text evidence="6">Belongs to the DESIGUAL family.</text>
</comment>
<dbReference type="InterPro" id="IPR052222">
    <property type="entry name" value="DESIGUAL"/>
</dbReference>
<sequence>MESPVRCKVSVIFSIIIFLTLGLISSTLCIASEVKKNKKKDLRWNGKLCYLASSQAFGLGIAALVCLVLAQVIGNCILFKNSCSRGKRNAQYKIPVIARLLLLFSWLSFGIAIILLITATSMNRKQSYGATTPPSVTSTPLRSLTTTQFNSNAVNYLVVWAVLNAIFRLINEDAIPTVAAGGGAVRKRMCDNDPGVIDAALCPLFDLVAVDVDSYKDLVVSFVNILKQVVDRRLHKNYDYHQMPAPFIQLCTCNPDYVHHLKSWCSLSTSHKVLKASASALDDLRDQRLQKLEGLLDPSISITSNNAGAATNVPDIMTLYAETTASRHSGSAAYSVPMSGDNLNLLTELLNAAVGVTGAETIVTPLPQSLKC</sequence>
<proteinExistence type="inferred from homology"/>
<organism evidence="8 9">
    <name type="scientific">Lupinus luteus</name>
    <name type="common">European yellow lupine</name>
    <dbReference type="NCBI Taxonomy" id="3873"/>
    <lineage>
        <taxon>Eukaryota</taxon>
        <taxon>Viridiplantae</taxon>
        <taxon>Streptophyta</taxon>
        <taxon>Embryophyta</taxon>
        <taxon>Tracheophyta</taxon>
        <taxon>Spermatophyta</taxon>
        <taxon>Magnoliopsida</taxon>
        <taxon>eudicotyledons</taxon>
        <taxon>Gunneridae</taxon>
        <taxon>Pentapetalae</taxon>
        <taxon>rosids</taxon>
        <taxon>fabids</taxon>
        <taxon>Fabales</taxon>
        <taxon>Fabaceae</taxon>
        <taxon>Papilionoideae</taxon>
        <taxon>50 kb inversion clade</taxon>
        <taxon>genistoids sensu lato</taxon>
        <taxon>core genistoids</taxon>
        <taxon>Genisteae</taxon>
        <taxon>Lupinus</taxon>
    </lineage>
</organism>
<dbReference type="Gene3D" id="1.25.10.10">
    <property type="entry name" value="Leucine-rich Repeat Variant"/>
    <property type="match status" value="1"/>
</dbReference>
<reference evidence="8 9" key="1">
    <citation type="submission" date="2024-03" db="EMBL/GenBank/DDBJ databases">
        <authorList>
            <person name="Martinez-Hernandez J."/>
        </authorList>
    </citation>
    <scope>NUCLEOTIDE SEQUENCE [LARGE SCALE GENOMIC DNA]</scope>
</reference>
<evidence type="ECO:0000256" key="5">
    <source>
        <dbReference type="ARBA" id="ARBA00023136"/>
    </source>
</evidence>
<dbReference type="EMBL" id="CAXHTB010000010">
    <property type="protein sequence ID" value="CAL0314235.1"/>
    <property type="molecule type" value="Genomic_DNA"/>
</dbReference>
<evidence type="ECO:0000313" key="9">
    <source>
        <dbReference type="Proteomes" id="UP001497480"/>
    </source>
</evidence>
<evidence type="ECO:0000256" key="3">
    <source>
        <dbReference type="ARBA" id="ARBA00022729"/>
    </source>
</evidence>
<keyword evidence="5 7" id="KW-0472">Membrane</keyword>
<feature type="transmembrane region" description="Helical" evidence="7">
    <location>
        <begin position="100"/>
        <end position="119"/>
    </location>
</feature>
<dbReference type="InterPro" id="IPR009606">
    <property type="entry name" value="DEAL/Modifying_wall_lignin1/2"/>
</dbReference>
<keyword evidence="3" id="KW-0732">Signal</keyword>
<evidence type="ECO:0000256" key="7">
    <source>
        <dbReference type="SAM" id="Phobius"/>
    </source>
</evidence>
<evidence type="ECO:0000313" key="8">
    <source>
        <dbReference type="EMBL" id="CAL0314235.1"/>
    </source>
</evidence>
<name>A0AAV1WXU4_LUPLU</name>
<dbReference type="InterPro" id="IPR011989">
    <property type="entry name" value="ARM-like"/>
</dbReference>
<gene>
    <name evidence="8" type="ORF">LLUT_LOCUS15295</name>
</gene>
<accession>A0AAV1WXU4</accession>
<keyword evidence="4 7" id="KW-1133">Transmembrane helix</keyword>
<evidence type="ECO:0000256" key="4">
    <source>
        <dbReference type="ARBA" id="ARBA00022989"/>
    </source>
</evidence>
<dbReference type="Pfam" id="PF06749">
    <property type="entry name" value="DUF1218"/>
    <property type="match status" value="1"/>
</dbReference>
<protein>
    <submittedName>
        <fullName evidence="8">Uncharacterized protein</fullName>
    </submittedName>
</protein>
<evidence type="ECO:0000256" key="2">
    <source>
        <dbReference type="ARBA" id="ARBA00022692"/>
    </source>
</evidence>
<dbReference type="GO" id="GO:0012505">
    <property type="term" value="C:endomembrane system"/>
    <property type="evidence" value="ECO:0007669"/>
    <property type="project" value="UniProtKB-SubCell"/>
</dbReference>
<feature type="transmembrane region" description="Helical" evidence="7">
    <location>
        <begin position="55"/>
        <end position="79"/>
    </location>
</feature>
<evidence type="ECO:0000256" key="1">
    <source>
        <dbReference type="ARBA" id="ARBA00004127"/>
    </source>
</evidence>
<dbReference type="Proteomes" id="UP001497480">
    <property type="component" value="Unassembled WGS sequence"/>
</dbReference>
<dbReference type="PANTHER" id="PTHR31769">
    <property type="entry name" value="OS07G0462200 PROTEIN-RELATED"/>
    <property type="match status" value="1"/>
</dbReference>
<keyword evidence="2 7" id="KW-0812">Transmembrane</keyword>
<comment type="subcellular location">
    <subcellularLocation>
        <location evidence="1">Endomembrane system</location>
        <topology evidence="1">Multi-pass membrane protein</topology>
    </subcellularLocation>
</comment>
<evidence type="ECO:0000256" key="6">
    <source>
        <dbReference type="ARBA" id="ARBA00029467"/>
    </source>
</evidence>
<comment type="caution">
    <text evidence="8">The sequence shown here is derived from an EMBL/GenBank/DDBJ whole genome shotgun (WGS) entry which is preliminary data.</text>
</comment>
<dbReference type="AlphaFoldDB" id="A0AAV1WXU4"/>
<keyword evidence="9" id="KW-1185">Reference proteome</keyword>